<protein>
    <recommendedName>
        <fullName evidence="4">Ycf89</fullName>
    </recommendedName>
</protein>
<organism evidence="3">
    <name type="scientific">Psammoneis obaidii</name>
    <dbReference type="NCBI Taxonomy" id="1706219"/>
    <lineage>
        <taxon>Eukaryota</taxon>
        <taxon>Sar</taxon>
        <taxon>Stramenopiles</taxon>
        <taxon>Ochrophyta</taxon>
        <taxon>Bacillariophyta</taxon>
        <taxon>Mediophyceae</taxon>
        <taxon>Biddulphiophycidae</taxon>
        <taxon>Triceratiales</taxon>
        <taxon>Plagiogrammaceae</taxon>
        <taxon>Psammoneis</taxon>
    </lineage>
</organism>
<reference evidence="3" key="1">
    <citation type="journal article" date="2018" name="Adv. Bot. Res.">
        <title>Evolution of the Plastid Genomes in Diatoms.</title>
        <authorList>
            <person name="Yu M."/>
            <person name="Ashworth M.P."/>
            <person name="Hajrah N.H."/>
            <person name="Khiyami M.A."/>
            <person name="Sabir M.J."/>
            <person name="Alhebshi A.M."/>
            <person name="Al-Malki A.L."/>
            <person name="Sabir J.S.M."/>
            <person name="Theriot E.C."/>
            <person name="Jansen R.K."/>
        </authorList>
    </citation>
    <scope>NUCLEOTIDE SEQUENCE</scope>
</reference>
<dbReference type="EMBL" id="MG755803">
    <property type="protein sequence ID" value="AWT39863.1"/>
    <property type="molecule type" value="Genomic_DNA"/>
</dbReference>
<keyword evidence="1" id="KW-0812">Transmembrane</keyword>
<accession>A0A2U9NRV0</accession>
<dbReference type="EMBL" id="MG755803">
    <property type="protein sequence ID" value="AWT39804.1"/>
    <property type="molecule type" value="Genomic_DNA"/>
</dbReference>
<feature type="transmembrane region" description="Helical" evidence="1">
    <location>
        <begin position="134"/>
        <end position="158"/>
    </location>
</feature>
<keyword evidence="1" id="KW-0472">Membrane</keyword>
<evidence type="ECO:0008006" key="4">
    <source>
        <dbReference type="Google" id="ProtNLM"/>
    </source>
</evidence>
<dbReference type="RefSeq" id="YP_009497091.1">
    <property type="nucleotide sequence ID" value="NC_038004.1"/>
</dbReference>
<evidence type="ECO:0000256" key="1">
    <source>
        <dbReference type="SAM" id="Phobius"/>
    </source>
</evidence>
<feature type="transmembrane region" description="Helical" evidence="1">
    <location>
        <begin position="178"/>
        <end position="200"/>
    </location>
</feature>
<dbReference type="AlphaFoldDB" id="A0A2U9NRV0"/>
<gene>
    <name evidence="2" type="primary">ycf89</name>
</gene>
<evidence type="ECO:0000313" key="2">
    <source>
        <dbReference type="EMBL" id="AWT39804.1"/>
    </source>
</evidence>
<evidence type="ECO:0000313" key="3">
    <source>
        <dbReference type="EMBL" id="AWT39863.1"/>
    </source>
</evidence>
<keyword evidence="1" id="KW-1133">Transmembrane helix</keyword>
<dbReference type="GeneID" id="36959594"/>
<geneLocation type="chloroplast" evidence="3"/>
<keyword evidence="3" id="KW-0150">Chloroplast</keyword>
<sequence length="350" mass="40777">MSLNRQLASQIYYGIGAIIEKIASLFGYPDNPGMPVSSRFSEIEQLRLEKLPMHEVRFPPEPVPNNLIEVLFGVIPKTETIKRVFYESPSEGYYNFYVQDFKNVYFLPDQLSEIIQVFFKVCLDTSGLEAIREVLFISLIAYYNILNLRLCMFWFLSINPYTYPWLFLVYLVDWTEDILQGLVPVVAGVNLTATFWFILIGKVADSLNHLVFTMPFLPSEAQRAQTIINGQVENVLLFRFLPVLWFRKPIPNEIREFWFHDRPDILKFMQKSYGHLDIKLLPDSITISNLEKVTLNPISLQQLEDFNIHKTSINDITDNLSTHILSINNVLNISEFKNYLIQFTHILANY</sequence>
<name>A0A2U9NRV0_9STRA</name>
<proteinExistence type="predicted"/>
<keyword evidence="3" id="KW-0934">Plastid</keyword>